<keyword evidence="1" id="KW-0812">Transmembrane</keyword>
<protein>
    <submittedName>
        <fullName evidence="2">Uncharacterized protein</fullName>
    </submittedName>
</protein>
<dbReference type="Proteomes" id="UP000323506">
    <property type="component" value="Chromosome D10"/>
</dbReference>
<keyword evidence="1" id="KW-0472">Membrane</keyword>
<dbReference type="EMBL" id="CM017710">
    <property type="protein sequence ID" value="TYG48281.1"/>
    <property type="molecule type" value="Genomic_DNA"/>
</dbReference>
<accession>A0A5D2ATP0</accession>
<feature type="transmembrane region" description="Helical" evidence="1">
    <location>
        <begin position="79"/>
        <end position="99"/>
    </location>
</feature>
<keyword evidence="1" id="KW-1133">Transmembrane helix</keyword>
<evidence type="ECO:0000256" key="1">
    <source>
        <dbReference type="SAM" id="Phobius"/>
    </source>
</evidence>
<evidence type="ECO:0000313" key="2">
    <source>
        <dbReference type="EMBL" id="TYG48281.1"/>
    </source>
</evidence>
<proteinExistence type="predicted"/>
<sequence>MYFLFPFTPKKPRFALVLNFLSDFSSPPLQYLKSAFYSRNRKEKKKEKKSKKNLFCCLLARFLLFCLCVLLQVQGEARVEAQLARMAATVAVGVVRMVAVQRKENC</sequence>
<organism evidence="2 3">
    <name type="scientific">Gossypium darwinii</name>
    <name type="common">Darwin's cotton</name>
    <name type="synonym">Gossypium barbadense var. darwinii</name>
    <dbReference type="NCBI Taxonomy" id="34276"/>
    <lineage>
        <taxon>Eukaryota</taxon>
        <taxon>Viridiplantae</taxon>
        <taxon>Streptophyta</taxon>
        <taxon>Embryophyta</taxon>
        <taxon>Tracheophyta</taxon>
        <taxon>Spermatophyta</taxon>
        <taxon>Magnoliopsida</taxon>
        <taxon>eudicotyledons</taxon>
        <taxon>Gunneridae</taxon>
        <taxon>Pentapetalae</taxon>
        <taxon>rosids</taxon>
        <taxon>malvids</taxon>
        <taxon>Malvales</taxon>
        <taxon>Malvaceae</taxon>
        <taxon>Malvoideae</taxon>
        <taxon>Gossypium</taxon>
    </lineage>
</organism>
<dbReference type="AlphaFoldDB" id="A0A5D2ATP0"/>
<feature type="transmembrane region" description="Helical" evidence="1">
    <location>
        <begin position="53"/>
        <end position="73"/>
    </location>
</feature>
<name>A0A5D2ATP0_GOSDA</name>
<keyword evidence="3" id="KW-1185">Reference proteome</keyword>
<gene>
    <name evidence="2" type="ORF">ES288_D10G001400v1</name>
</gene>
<reference evidence="2 3" key="1">
    <citation type="submission" date="2019-06" db="EMBL/GenBank/DDBJ databases">
        <title>WGS assembly of Gossypium darwinii.</title>
        <authorList>
            <person name="Chen Z.J."/>
            <person name="Sreedasyam A."/>
            <person name="Ando A."/>
            <person name="Song Q."/>
            <person name="De L."/>
            <person name="Hulse-Kemp A."/>
            <person name="Ding M."/>
            <person name="Ye W."/>
            <person name="Kirkbride R."/>
            <person name="Jenkins J."/>
            <person name="Plott C."/>
            <person name="Lovell J."/>
            <person name="Lin Y.-M."/>
            <person name="Vaughn R."/>
            <person name="Liu B."/>
            <person name="Li W."/>
            <person name="Simpson S."/>
            <person name="Scheffler B."/>
            <person name="Saski C."/>
            <person name="Grover C."/>
            <person name="Hu G."/>
            <person name="Conover J."/>
            <person name="Carlson J."/>
            <person name="Shu S."/>
            <person name="Boston L."/>
            <person name="Williams M."/>
            <person name="Peterson D."/>
            <person name="Mcgee K."/>
            <person name="Jones D."/>
            <person name="Wendel J."/>
            <person name="Stelly D."/>
            <person name="Grimwood J."/>
            <person name="Schmutz J."/>
        </authorList>
    </citation>
    <scope>NUCLEOTIDE SEQUENCE [LARGE SCALE GENOMIC DNA]</scope>
    <source>
        <strain evidence="2">1808015.09</strain>
    </source>
</reference>
<evidence type="ECO:0000313" key="3">
    <source>
        <dbReference type="Proteomes" id="UP000323506"/>
    </source>
</evidence>